<evidence type="ECO:0000313" key="7">
    <source>
        <dbReference type="EMBL" id="KAK2156879.1"/>
    </source>
</evidence>
<evidence type="ECO:0000313" key="8">
    <source>
        <dbReference type="Proteomes" id="UP001209878"/>
    </source>
</evidence>
<reference evidence="7" key="1">
    <citation type="journal article" date="2023" name="Mol. Biol. Evol.">
        <title>Third-Generation Sequencing Reveals the Adaptive Role of the Epigenome in Three Deep-Sea Polychaetes.</title>
        <authorList>
            <person name="Perez M."/>
            <person name="Aroh O."/>
            <person name="Sun Y."/>
            <person name="Lan Y."/>
            <person name="Juniper S.K."/>
            <person name="Young C.R."/>
            <person name="Angers B."/>
            <person name="Qian P.Y."/>
        </authorList>
    </citation>
    <scope>NUCLEOTIDE SEQUENCE</scope>
    <source>
        <strain evidence="7">R07B-5</strain>
    </source>
</reference>
<dbReference type="Proteomes" id="UP001209878">
    <property type="component" value="Unassembled WGS sequence"/>
</dbReference>
<dbReference type="AlphaFoldDB" id="A0AAD9N7E6"/>
<keyword evidence="6" id="KW-0472">Membrane</keyword>
<name>A0AAD9N7E6_RIDPI</name>
<evidence type="ECO:0000256" key="6">
    <source>
        <dbReference type="ARBA" id="ARBA00023136"/>
    </source>
</evidence>
<dbReference type="PANTHER" id="PTHR23033">
    <property type="entry name" value="BETA1,3-GALACTOSYLTRANSFERASE"/>
    <property type="match status" value="1"/>
</dbReference>
<evidence type="ECO:0000256" key="3">
    <source>
        <dbReference type="ARBA" id="ARBA00022692"/>
    </source>
</evidence>
<protein>
    <submittedName>
        <fullName evidence="7">Uncharacterized protein</fullName>
    </submittedName>
</protein>
<keyword evidence="8" id="KW-1185">Reference proteome</keyword>
<dbReference type="PANTHER" id="PTHR23033:SF14">
    <property type="entry name" value="GLYCOPROTEIN-N-ACETYLGALACTOSAMINE 3-BETA-GALACTOSYLTRANSFERASE 1-RELATED"/>
    <property type="match status" value="1"/>
</dbReference>
<organism evidence="7 8">
    <name type="scientific">Ridgeia piscesae</name>
    <name type="common">Tubeworm</name>
    <dbReference type="NCBI Taxonomy" id="27915"/>
    <lineage>
        <taxon>Eukaryota</taxon>
        <taxon>Metazoa</taxon>
        <taxon>Spiralia</taxon>
        <taxon>Lophotrochozoa</taxon>
        <taxon>Annelida</taxon>
        <taxon>Polychaeta</taxon>
        <taxon>Sedentaria</taxon>
        <taxon>Canalipalpata</taxon>
        <taxon>Sabellida</taxon>
        <taxon>Siboglinidae</taxon>
        <taxon>Ridgeia</taxon>
    </lineage>
</organism>
<sequence length="510" mass="59042">MNNFDYVYKHHLNDVDWFLRVDDNTYDVMENLRHFLFHQNTSVPRLYGHTAYKFLEHGFPSGGAGYVLSREALRRFGNRAPDMFPIRWLTVLPPIRSSCACESNDTWPSSLPVGQTQLEQYRHWMNVAKRGVYEKKTRDQTRYTYDIRVVEATRRCSDVRVRLDEFYDGKRTVGGSCFLVQTDSPTERQLCSYTDYFNGTYTIWCPAPPTTCAVLTIQRQCVDFLFYVSYDELVLPLDQLVLRRSVCPWSTTTRCTTHGHANSPATWVRNETSWTVGYVRGEPVATLLDANAICECLLRKVDRFVMIGASHMRYKSEYLKTRCLGERSMDNVDRKHGSFSKHNKHYYRATYSQDFVPLWERYLQKLHLTRNSIVLFQTGAHAVAYRGINNAIGTEFDIYLKALVNIKRLADKIGFKMVVLTSPPIPDHDRSGRRLHRNNYGLAALSRLLQDKLPLYGLKVFDEFGVILPLHNNDTELCGDHYLCRVPEEAVHGYVGITALRLLMTDICDD</sequence>
<dbReference type="Gene3D" id="3.90.550.50">
    <property type="match status" value="1"/>
</dbReference>
<accession>A0AAD9N7E6</accession>
<dbReference type="GO" id="GO:0016263">
    <property type="term" value="F:glycoprotein-N-acetylgalactosamine 3-beta-galactosyltransferase activity"/>
    <property type="evidence" value="ECO:0007669"/>
    <property type="project" value="TreeGrafter"/>
</dbReference>
<evidence type="ECO:0000256" key="1">
    <source>
        <dbReference type="ARBA" id="ARBA00004606"/>
    </source>
</evidence>
<comment type="caution">
    <text evidence="7">The sequence shown here is derived from an EMBL/GenBank/DDBJ whole genome shotgun (WGS) entry which is preliminary data.</text>
</comment>
<comment type="subcellular location">
    <subcellularLocation>
        <location evidence="1">Membrane</location>
        <topology evidence="1">Single-pass type II membrane protein</topology>
    </subcellularLocation>
</comment>
<evidence type="ECO:0000256" key="4">
    <source>
        <dbReference type="ARBA" id="ARBA00022968"/>
    </source>
</evidence>
<evidence type="ECO:0000256" key="5">
    <source>
        <dbReference type="ARBA" id="ARBA00022989"/>
    </source>
</evidence>
<dbReference type="InterPro" id="IPR026050">
    <property type="entry name" value="C1GALT1/C1GALT1_chp1"/>
</dbReference>
<keyword evidence="3" id="KW-0812">Transmembrane</keyword>
<proteinExistence type="inferred from homology"/>
<keyword evidence="5" id="KW-1133">Transmembrane helix</keyword>
<dbReference type="EMBL" id="JAODUO010001929">
    <property type="protein sequence ID" value="KAK2156879.1"/>
    <property type="molecule type" value="Genomic_DNA"/>
</dbReference>
<keyword evidence="4" id="KW-0735">Signal-anchor</keyword>
<evidence type="ECO:0000256" key="2">
    <source>
        <dbReference type="ARBA" id="ARBA00006462"/>
    </source>
</evidence>
<comment type="similarity">
    <text evidence="2">Belongs to the glycosyltransferase 31 family. Beta3-Gal-T subfamily.</text>
</comment>
<dbReference type="GO" id="GO:0016020">
    <property type="term" value="C:membrane"/>
    <property type="evidence" value="ECO:0007669"/>
    <property type="project" value="UniProtKB-SubCell"/>
</dbReference>
<gene>
    <name evidence="7" type="ORF">NP493_1919g00000</name>
</gene>